<evidence type="ECO:0000313" key="2">
    <source>
        <dbReference type="EMBL" id="ACU54139.1"/>
    </source>
</evidence>
<reference evidence="2 3" key="1">
    <citation type="journal article" date="2009" name="Stand. Genomic Sci.">
        <title>Complete genome sequence of Acidimicrobium ferrooxidans type strain (ICP).</title>
        <authorList>
            <person name="Clum A."/>
            <person name="Nolan M."/>
            <person name="Lang E."/>
            <person name="Glavina Del Rio T."/>
            <person name="Tice H."/>
            <person name="Copeland A."/>
            <person name="Cheng J.F."/>
            <person name="Lucas S."/>
            <person name="Chen F."/>
            <person name="Bruce D."/>
            <person name="Goodwin L."/>
            <person name="Pitluck S."/>
            <person name="Ivanova N."/>
            <person name="Mavrommatis K."/>
            <person name="Mikhailova N."/>
            <person name="Pati A."/>
            <person name="Chen A."/>
            <person name="Palaniappan K."/>
            <person name="Goker M."/>
            <person name="Spring S."/>
            <person name="Land M."/>
            <person name="Hauser L."/>
            <person name="Chang Y.J."/>
            <person name="Jeffries C.C."/>
            <person name="Chain P."/>
            <person name="Bristow J."/>
            <person name="Eisen J.A."/>
            <person name="Markowitz V."/>
            <person name="Hugenholtz P."/>
            <person name="Kyrpides N.C."/>
            <person name="Klenk H.P."/>
            <person name="Lapidus A."/>
        </authorList>
    </citation>
    <scope>NUCLEOTIDE SEQUENCE [LARGE SCALE GENOMIC DNA]</scope>
    <source>
        <strain evidence="3">DSM 10331 / JCM 15462 / NBRC 103882 / ICP</strain>
    </source>
</reference>
<dbReference type="eggNOG" id="COG2834">
    <property type="taxonomic scope" value="Bacteria"/>
</dbReference>
<evidence type="ECO:0000256" key="1">
    <source>
        <dbReference type="SAM" id="SignalP"/>
    </source>
</evidence>
<dbReference type="EMBL" id="CP001631">
    <property type="protein sequence ID" value="ACU54139.1"/>
    <property type="molecule type" value="Genomic_DNA"/>
</dbReference>
<proteinExistence type="predicted"/>
<dbReference type="PANTHER" id="PTHR37507:SF2">
    <property type="entry name" value="SPORULATION PROTEIN YDCC"/>
    <property type="match status" value="1"/>
</dbReference>
<dbReference type="RefSeq" id="WP_015798625.1">
    <property type="nucleotide sequence ID" value="NC_013124.1"/>
</dbReference>
<dbReference type="SUPFAM" id="SSF89392">
    <property type="entry name" value="Prokaryotic lipoproteins and lipoprotein localization factors"/>
    <property type="match status" value="1"/>
</dbReference>
<dbReference type="PANTHER" id="PTHR37507">
    <property type="entry name" value="SPORULATION PROTEIN YDCC"/>
    <property type="match status" value="1"/>
</dbReference>
<dbReference type="Gene3D" id="2.50.20.10">
    <property type="entry name" value="Lipoprotein localisation LolA/LolB/LppX"/>
    <property type="match status" value="1"/>
</dbReference>
<sequence length="392" mass="39382">MAHGVRRRGVRVGIPVGAALVAVAAAALTPSLASAQTESLTPVSPQELVAAVLGARPQSFSGTLQITSNLLGPAASLLSGVQGSSSTNAVAIPEGTASVRLWRGVGEGLRVEVLNAQSERDLYASRTGVWLWNSSGEQAMHLVASGSAPSSMSSAAQSTFDPTTAADTIVAALGTDSTVRLGHNTYVAGQPVYTLVIQPTQAGSTIGRVSFWVDAANDQVLGMAIQGADGTTDLSWQFTQISFGSLPASTFTFTPPAGATVRQESVALSPTGCMVPLQSSSVTPTASGWTGYAPGTCAVNVAGATTLGSGWDRVAVLPKGALGAPTSTSAGSSSFGSTLRTLEQPVTLADGAHAMLLQTALVNALQLPSGQVLVGAVTPAILESDATVVIGG</sequence>
<protein>
    <recommendedName>
        <fullName evidence="4">DUF2092 domain-containing protein</fullName>
    </recommendedName>
</protein>
<feature type="signal peptide" evidence="1">
    <location>
        <begin position="1"/>
        <end position="35"/>
    </location>
</feature>
<gene>
    <name evidence="2" type="ordered locus">Afer_1207</name>
</gene>
<dbReference type="STRING" id="525909.Afer_1207"/>
<name>C7LZI1_ACIFD</name>
<dbReference type="HOGENOM" id="CLU_703266_0_0_11"/>
<accession>C7LZI1</accession>
<dbReference type="InterPro" id="IPR029046">
    <property type="entry name" value="LolA/LolB/LppX"/>
</dbReference>
<dbReference type="KEGG" id="afo:Afer_1207"/>
<dbReference type="Proteomes" id="UP000000771">
    <property type="component" value="Chromosome"/>
</dbReference>
<keyword evidence="1" id="KW-0732">Signal</keyword>
<evidence type="ECO:0000313" key="3">
    <source>
        <dbReference type="Proteomes" id="UP000000771"/>
    </source>
</evidence>
<keyword evidence="3" id="KW-1185">Reference proteome</keyword>
<feature type="chain" id="PRO_5002978059" description="DUF2092 domain-containing protein" evidence="1">
    <location>
        <begin position="36"/>
        <end position="392"/>
    </location>
</feature>
<evidence type="ECO:0008006" key="4">
    <source>
        <dbReference type="Google" id="ProtNLM"/>
    </source>
</evidence>
<organism evidence="2 3">
    <name type="scientific">Acidimicrobium ferrooxidans (strain DSM 10331 / JCM 15462 / NBRC 103882 / ICP)</name>
    <dbReference type="NCBI Taxonomy" id="525909"/>
    <lineage>
        <taxon>Bacteria</taxon>
        <taxon>Bacillati</taxon>
        <taxon>Actinomycetota</taxon>
        <taxon>Acidimicrobiia</taxon>
        <taxon>Acidimicrobiales</taxon>
        <taxon>Acidimicrobiaceae</taxon>
        <taxon>Acidimicrobium</taxon>
    </lineage>
</organism>
<dbReference type="InterPro" id="IPR052944">
    <property type="entry name" value="Sporulation_related"/>
</dbReference>
<dbReference type="AlphaFoldDB" id="C7LZI1"/>
<dbReference type="OrthoDB" id="4822274at2"/>